<dbReference type="InterPro" id="IPR005494">
    <property type="entry name" value="GSPS_pre-ATP-grasp-like_dom"/>
</dbReference>
<sequence>MVNLKSLPNPPQAALQKAGWDWALGTDTAPYVVNDMVVVTAQQAESYYEAAGTLYDMLIEAGQHAIDHNLLGKMGIPENLAELIRLSWNDDRQIHLYGRFDLAGGFDDEPVKLIEFNADTATCIPETAVVQWAHLRMNGMDESNQFNTLFETLVGQFVYLKEQNADLTPSMLFSTMRGYPEDDTNVAVLMEAAKEAGFDVEFTYIDDVEFSNGEGIFYQEPEHGHFVRFDYWFKLVPWEHIGAGEPELAAMLTEIVKNRKAVILNPAYTLLFQSKYILNILWELYPYHPLLLETGPHALPGKKSVSKVLLGREGANVVIHDENGTALEAAAGEYDDQARIFQEYTALPTDASGSTYQAGVFYAGEACGLGFRRGGKILDNTAQFVGHVVED</sequence>
<protein>
    <submittedName>
        <fullName evidence="7">Glutathionylspermidine synthase</fullName>
    </submittedName>
</protein>
<dbReference type="STRING" id="471854.Dfer_3045"/>
<reference evidence="7 8" key="1">
    <citation type="journal article" date="2009" name="Stand. Genomic Sci.">
        <title>Complete genome sequence of Dyadobacter fermentans type strain (NS114).</title>
        <authorList>
            <person name="Lang E."/>
            <person name="Lapidus A."/>
            <person name="Chertkov O."/>
            <person name="Brettin T."/>
            <person name="Detter J.C."/>
            <person name="Han C."/>
            <person name="Copeland A."/>
            <person name="Glavina Del Rio T."/>
            <person name="Nolan M."/>
            <person name="Chen F."/>
            <person name="Lucas S."/>
            <person name="Tice H."/>
            <person name="Cheng J.F."/>
            <person name="Land M."/>
            <person name="Hauser L."/>
            <person name="Chang Y.J."/>
            <person name="Jeffries C.D."/>
            <person name="Kopitz M."/>
            <person name="Bruce D."/>
            <person name="Goodwin L."/>
            <person name="Pitluck S."/>
            <person name="Ovchinnikova G."/>
            <person name="Pati A."/>
            <person name="Ivanova N."/>
            <person name="Mavrommatis K."/>
            <person name="Chen A."/>
            <person name="Palaniappan K."/>
            <person name="Chain P."/>
            <person name="Bristow J."/>
            <person name="Eisen J.A."/>
            <person name="Markowitz V."/>
            <person name="Hugenholtz P."/>
            <person name="Goker M."/>
            <person name="Rohde M."/>
            <person name="Kyrpides N.C."/>
            <person name="Klenk H.P."/>
        </authorList>
    </citation>
    <scope>NUCLEOTIDE SEQUENCE [LARGE SCALE GENOMIC DNA]</scope>
    <source>
        <strain evidence="8">ATCC 700827 / DSM 18053 / CIP 107007 / KCTC 52180 / NS114</strain>
    </source>
</reference>
<feature type="domain" description="Glutathionylspermidine synthase pre-ATP-grasp-like" evidence="6">
    <location>
        <begin position="12"/>
        <end position="389"/>
    </location>
</feature>
<evidence type="ECO:0000256" key="1">
    <source>
        <dbReference type="ARBA" id="ARBA00022598"/>
    </source>
</evidence>
<keyword evidence="1" id="KW-0436">Ligase</keyword>
<dbReference type="GO" id="GO:0046872">
    <property type="term" value="F:metal ion binding"/>
    <property type="evidence" value="ECO:0007669"/>
    <property type="project" value="UniProtKB-KW"/>
</dbReference>
<dbReference type="Pfam" id="PF03738">
    <property type="entry name" value="GSP_synth"/>
    <property type="match status" value="1"/>
</dbReference>
<evidence type="ECO:0000256" key="3">
    <source>
        <dbReference type="ARBA" id="ARBA00022741"/>
    </source>
</evidence>
<evidence type="ECO:0000256" key="4">
    <source>
        <dbReference type="ARBA" id="ARBA00022840"/>
    </source>
</evidence>
<keyword evidence="5" id="KW-0460">Magnesium</keyword>
<dbReference type="GO" id="GO:0016874">
    <property type="term" value="F:ligase activity"/>
    <property type="evidence" value="ECO:0007669"/>
    <property type="project" value="UniProtKB-KW"/>
</dbReference>
<dbReference type="HOGENOM" id="CLU_059175_0_0_10"/>
<dbReference type="Proteomes" id="UP000002011">
    <property type="component" value="Chromosome"/>
</dbReference>
<keyword evidence="2" id="KW-0479">Metal-binding</keyword>
<keyword evidence="3" id="KW-0547">Nucleotide-binding</keyword>
<organism evidence="7 8">
    <name type="scientific">Dyadobacter fermentans (strain ATCC 700827 / DSM 18053 / CIP 107007 / KCTC 52180 / NS114)</name>
    <dbReference type="NCBI Taxonomy" id="471854"/>
    <lineage>
        <taxon>Bacteria</taxon>
        <taxon>Pseudomonadati</taxon>
        <taxon>Bacteroidota</taxon>
        <taxon>Cytophagia</taxon>
        <taxon>Cytophagales</taxon>
        <taxon>Spirosomataceae</taxon>
        <taxon>Dyadobacter</taxon>
    </lineage>
</organism>
<dbReference type="GO" id="GO:0005524">
    <property type="term" value="F:ATP binding"/>
    <property type="evidence" value="ECO:0007669"/>
    <property type="project" value="UniProtKB-KW"/>
</dbReference>
<evidence type="ECO:0000259" key="6">
    <source>
        <dbReference type="Pfam" id="PF03738"/>
    </source>
</evidence>
<dbReference type="Gene3D" id="3.30.1490.330">
    <property type="match status" value="1"/>
</dbReference>
<dbReference type="RefSeq" id="WP_015812509.1">
    <property type="nucleotide sequence ID" value="NC_013037.1"/>
</dbReference>
<accession>C6W6C0</accession>
<evidence type="ECO:0000256" key="5">
    <source>
        <dbReference type="ARBA" id="ARBA00022842"/>
    </source>
</evidence>
<evidence type="ECO:0000313" key="8">
    <source>
        <dbReference type="Proteomes" id="UP000002011"/>
    </source>
</evidence>
<keyword evidence="4" id="KW-0067">ATP-binding</keyword>
<dbReference type="AlphaFoldDB" id="C6W6C0"/>
<gene>
    <name evidence="7" type="ordered locus">Dfer_3045</name>
</gene>
<evidence type="ECO:0000313" key="7">
    <source>
        <dbReference type="EMBL" id="ACT94260.1"/>
    </source>
</evidence>
<dbReference type="OrthoDB" id="9765517at2"/>
<dbReference type="KEGG" id="dfe:Dfer_3045"/>
<proteinExistence type="predicted"/>
<dbReference type="EMBL" id="CP001619">
    <property type="protein sequence ID" value="ACT94260.1"/>
    <property type="molecule type" value="Genomic_DNA"/>
</dbReference>
<dbReference type="InterPro" id="IPR016185">
    <property type="entry name" value="PreATP-grasp_dom_sf"/>
</dbReference>
<keyword evidence="8" id="KW-1185">Reference proteome</keyword>
<evidence type="ECO:0000256" key="2">
    <source>
        <dbReference type="ARBA" id="ARBA00022723"/>
    </source>
</evidence>
<name>C6W6C0_DYAFD</name>
<dbReference type="SUPFAM" id="SSF52440">
    <property type="entry name" value="PreATP-grasp domain"/>
    <property type="match status" value="1"/>
</dbReference>
<dbReference type="SUPFAM" id="SSF56059">
    <property type="entry name" value="Glutathione synthetase ATP-binding domain-like"/>
    <property type="match status" value="1"/>
</dbReference>
<dbReference type="eggNOG" id="COG0754">
    <property type="taxonomic scope" value="Bacteria"/>
</dbReference>